<keyword evidence="1" id="KW-0175">Coiled coil</keyword>
<dbReference type="InterPro" id="IPR038109">
    <property type="entry name" value="DNA_bind_recomb_sf"/>
</dbReference>
<dbReference type="CDD" id="cd00338">
    <property type="entry name" value="Ser_Recombinase"/>
    <property type="match status" value="1"/>
</dbReference>
<dbReference type="Gene3D" id="3.90.1750.20">
    <property type="entry name" value="Putative Large Serine Recombinase, Chain B, Domain 2"/>
    <property type="match status" value="1"/>
</dbReference>
<dbReference type="PROSITE" id="PS51737">
    <property type="entry name" value="RECOMBINASE_DNA_BIND"/>
    <property type="match status" value="1"/>
</dbReference>
<dbReference type="AlphaFoldDB" id="A0A935T3Y6"/>
<feature type="coiled-coil region" evidence="1">
    <location>
        <begin position="416"/>
        <end position="472"/>
    </location>
</feature>
<evidence type="ECO:0000256" key="1">
    <source>
        <dbReference type="SAM" id="Coils"/>
    </source>
</evidence>
<accession>A0A935T3Y6</accession>
<dbReference type="GO" id="GO:0003677">
    <property type="term" value="F:DNA binding"/>
    <property type="evidence" value="ECO:0007669"/>
    <property type="project" value="InterPro"/>
</dbReference>
<protein>
    <submittedName>
        <fullName evidence="4">Recombinase family protein</fullName>
    </submittedName>
</protein>
<dbReference type="Gene3D" id="3.40.50.1390">
    <property type="entry name" value="Resolvase, N-terminal catalytic domain"/>
    <property type="match status" value="1"/>
</dbReference>
<dbReference type="SUPFAM" id="SSF53041">
    <property type="entry name" value="Resolvase-like"/>
    <property type="match status" value="1"/>
</dbReference>
<dbReference type="InterPro" id="IPR050639">
    <property type="entry name" value="SSR_resolvase"/>
</dbReference>
<dbReference type="InterPro" id="IPR036162">
    <property type="entry name" value="Resolvase-like_N_sf"/>
</dbReference>
<dbReference type="InterPro" id="IPR011109">
    <property type="entry name" value="DNA_bind_recombinase_dom"/>
</dbReference>
<dbReference type="SMART" id="SM00857">
    <property type="entry name" value="Resolvase"/>
    <property type="match status" value="1"/>
</dbReference>
<reference evidence="4 5" key="1">
    <citation type="submission" date="2020-10" db="EMBL/GenBank/DDBJ databases">
        <title>Connecting structure to function with the recovery of over 1000 high-quality activated sludge metagenome-assembled genomes encoding full-length rRNA genes using long-read sequencing.</title>
        <authorList>
            <person name="Singleton C.M."/>
            <person name="Petriglieri F."/>
            <person name="Kristensen J.M."/>
            <person name="Kirkegaard R.H."/>
            <person name="Michaelsen T.Y."/>
            <person name="Andersen M.H."/>
            <person name="Karst S.M."/>
            <person name="Dueholm M.S."/>
            <person name="Nielsen P.H."/>
            <person name="Albertsen M."/>
        </authorList>
    </citation>
    <scope>NUCLEOTIDE SEQUENCE [LARGE SCALE GENOMIC DNA]</scope>
    <source>
        <strain evidence="4">Fred_18-Q3-R57-64_BAT3C.720</strain>
    </source>
</reference>
<sequence length="736" mass="82539">MSDDSKIGKTHLQRAAVVYIRQSSAAQVEHNRESTARQYALADRAVALGWARDQVIVIDQDLGLSGASAAQRSGFVQLTTEVALGHVGMVLGLEVSRLARNNADWYRLLDLCGMTDTLIGDADGLYHPGLFNDRLVLGLKGTMSEAELHILRARLDGGIRNKAARGELRRGVPIGFVWGEEEGEIRFDPDAAVVAAIRSVFEQFAELGSARRVWLWFHTEGLNFPLRFNQTDEIRWTPPTYTAIHHILTNPVYAGAYCYGKTRNERYVDEQGQIRKRIRQLPQADWAVLIPEHHPGYLDWVTYEANQARLDGNTRPQPHQAGGALREGTALLQGLAICGHCGRHLRTHYRGRNVTPGYHCAGKDIVGGRGVYCLSVGGVQIDEAVSEAFLEVLEPAGVQAALLAAQQYEADRDAALAQWQLAVERARYEAEKAERRYRAVEPENRLVARGLESEWEQRLREVDQARAELTRRQQQRPAALTAGEQQALLALGQDLKRVWFAPTTTPRDQKELLRSLVEEVIIAVFRDDYRAHLTLRWRGGQLTELDVHLPRSRPATVRTDEETLALLRRLAARHPDEVIAGILNRQGRTTARGLPFTANLVGNTRRHWNIPRYEPPAEQPVGELMSIKQAAVVLNMAPSTLHRWVNDGFVVGEQVAPGAPWQIRMSDDLARQFVEDAPEGYVVMQEATKRLGVSRQTVLQRVKRGELEAVHVCQGRRKGLRIRVIDDKPDLFSHTS</sequence>
<evidence type="ECO:0000259" key="3">
    <source>
        <dbReference type="PROSITE" id="PS51737"/>
    </source>
</evidence>
<feature type="domain" description="Resolvase/invertase-type recombinase catalytic" evidence="2">
    <location>
        <begin position="15"/>
        <end position="166"/>
    </location>
</feature>
<dbReference type="Pfam" id="PF07508">
    <property type="entry name" value="Recombinase"/>
    <property type="match status" value="1"/>
</dbReference>
<dbReference type="Pfam" id="PF00239">
    <property type="entry name" value="Resolvase"/>
    <property type="match status" value="1"/>
</dbReference>
<organism evidence="4 5">
    <name type="scientific">Candidatus Accumulibacter affinis</name>
    <dbReference type="NCBI Taxonomy" id="2954384"/>
    <lineage>
        <taxon>Bacteria</taxon>
        <taxon>Pseudomonadati</taxon>
        <taxon>Pseudomonadota</taxon>
        <taxon>Betaproteobacteria</taxon>
        <taxon>Candidatus Accumulibacter</taxon>
    </lineage>
</organism>
<gene>
    <name evidence="4" type="ORF">IPK02_00295</name>
</gene>
<dbReference type="EMBL" id="JADJOT010000001">
    <property type="protein sequence ID" value="MBK7952530.1"/>
    <property type="molecule type" value="Genomic_DNA"/>
</dbReference>
<dbReference type="PANTHER" id="PTHR30461">
    <property type="entry name" value="DNA-INVERTASE FROM LAMBDOID PROPHAGE"/>
    <property type="match status" value="1"/>
</dbReference>
<dbReference type="PANTHER" id="PTHR30461:SF23">
    <property type="entry name" value="DNA RECOMBINASE-RELATED"/>
    <property type="match status" value="1"/>
</dbReference>
<evidence type="ECO:0000259" key="2">
    <source>
        <dbReference type="PROSITE" id="PS51736"/>
    </source>
</evidence>
<dbReference type="GO" id="GO:0000150">
    <property type="term" value="F:DNA strand exchange activity"/>
    <property type="evidence" value="ECO:0007669"/>
    <property type="project" value="InterPro"/>
</dbReference>
<name>A0A935T3Y6_9PROT</name>
<evidence type="ECO:0000313" key="4">
    <source>
        <dbReference type="EMBL" id="MBK7952530.1"/>
    </source>
</evidence>
<comment type="caution">
    <text evidence="4">The sequence shown here is derived from an EMBL/GenBank/DDBJ whole genome shotgun (WGS) entry which is preliminary data.</text>
</comment>
<evidence type="ECO:0000313" key="5">
    <source>
        <dbReference type="Proteomes" id="UP000706151"/>
    </source>
</evidence>
<dbReference type="InterPro" id="IPR025827">
    <property type="entry name" value="Zn_ribbon_recom_dom"/>
</dbReference>
<dbReference type="Pfam" id="PF13408">
    <property type="entry name" value="Zn_ribbon_recom"/>
    <property type="match status" value="1"/>
</dbReference>
<feature type="domain" description="Recombinase" evidence="3">
    <location>
        <begin position="173"/>
        <end position="316"/>
    </location>
</feature>
<dbReference type="PROSITE" id="PS51736">
    <property type="entry name" value="RECOMBINASES_3"/>
    <property type="match status" value="1"/>
</dbReference>
<dbReference type="Proteomes" id="UP000706151">
    <property type="component" value="Unassembled WGS sequence"/>
</dbReference>
<dbReference type="InterPro" id="IPR006119">
    <property type="entry name" value="Resolv_N"/>
</dbReference>
<proteinExistence type="predicted"/>